<dbReference type="PANTHER" id="PTHR45738">
    <property type="entry name" value="POLYPHOSPHOINOSITIDE PHOSPHATASE"/>
    <property type="match status" value="1"/>
</dbReference>
<dbReference type="OrthoDB" id="405996at2759"/>
<keyword evidence="1" id="KW-0378">Hydrolase</keyword>
<dbReference type="PANTHER" id="PTHR45738:SF25">
    <property type="entry name" value="PHOSPHOINOSITIDE PHOSPHATASE SAC3-RELATED"/>
    <property type="match status" value="1"/>
</dbReference>
<comment type="caution">
    <text evidence="2">The sequence shown here is derived from an EMBL/GenBank/DDBJ whole genome shotgun (WGS) entry which is preliminary data.</text>
</comment>
<sequence length="100" mass="11097">MENGGLASSGSSPLLGSMQEFKLFETQSNFYMIGWNGSGVYRLLKIDRLDASELNRSEDSTAYTKTECYELLKRIHQGNKATGGLKVVTLCYGIIGFIKF</sequence>
<accession>A0A8X7VHT0</accession>
<organism evidence="2 3">
    <name type="scientific">Brassica carinata</name>
    <name type="common">Ethiopian mustard</name>
    <name type="synonym">Abyssinian cabbage</name>
    <dbReference type="NCBI Taxonomy" id="52824"/>
    <lineage>
        <taxon>Eukaryota</taxon>
        <taxon>Viridiplantae</taxon>
        <taxon>Streptophyta</taxon>
        <taxon>Embryophyta</taxon>
        <taxon>Tracheophyta</taxon>
        <taxon>Spermatophyta</taxon>
        <taxon>Magnoliopsida</taxon>
        <taxon>eudicotyledons</taxon>
        <taxon>Gunneridae</taxon>
        <taxon>Pentapetalae</taxon>
        <taxon>rosids</taxon>
        <taxon>malvids</taxon>
        <taxon>Brassicales</taxon>
        <taxon>Brassicaceae</taxon>
        <taxon>Brassiceae</taxon>
        <taxon>Brassica</taxon>
    </lineage>
</organism>
<dbReference type="AlphaFoldDB" id="A0A8X7VHT0"/>
<dbReference type="GO" id="GO:0043813">
    <property type="term" value="F:phosphatidylinositol-3,5-bisphosphate 5-phosphatase activity"/>
    <property type="evidence" value="ECO:0007669"/>
    <property type="project" value="InterPro"/>
</dbReference>
<proteinExistence type="predicted"/>
<reference evidence="2 3" key="1">
    <citation type="submission" date="2020-02" db="EMBL/GenBank/DDBJ databases">
        <authorList>
            <person name="Ma Q."/>
            <person name="Huang Y."/>
            <person name="Song X."/>
            <person name="Pei D."/>
        </authorList>
    </citation>
    <scope>NUCLEOTIDE SEQUENCE [LARGE SCALE GENOMIC DNA]</scope>
    <source>
        <strain evidence="2">Sxm20200214</strain>
        <tissue evidence="2">Leaf</tissue>
    </source>
</reference>
<name>A0A8X7VHT0_BRACI</name>
<evidence type="ECO:0000313" key="3">
    <source>
        <dbReference type="Proteomes" id="UP000886595"/>
    </source>
</evidence>
<dbReference type="InterPro" id="IPR043573">
    <property type="entry name" value="Fig4-like"/>
</dbReference>
<evidence type="ECO:0000256" key="1">
    <source>
        <dbReference type="ARBA" id="ARBA00022801"/>
    </source>
</evidence>
<evidence type="ECO:0000313" key="2">
    <source>
        <dbReference type="EMBL" id="KAG2311250.1"/>
    </source>
</evidence>
<keyword evidence="3" id="KW-1185">Reference proteome</keyword>
<dbReference type="Proteomes" id="UP000886595">
    <property type="component" value="Unassembled WGS sequence"/>
</dbReference>
<gene>
    <name evidence="2" type="ORF">Bca52824_022807</name>
</gene>
<dbReference type="EMBL" id="JAAMPC010000005">
    <property type="protein sequence ID" value="KAG2311250.1"/>
    <property type="molecule type" value="Genomic_DNA"/>
</dbReference>
<protein>
    <submittedName>
        <fullName evidence="2">Uncharacterized protein</fullName>
    </submittedName>
</protein>
<dbReference type="GO" id="GO:0046856">
    <property type="term" value="P:phosphatidylinositol dephosphorylation"/>
    <property type="evidence" value="ECO:0007669"/>
    <property type="project" value="InterPro"/>
</dbReference>